<protein>
    <submittedName>
        <fullName evidence="3">Tyrosine-protein phosphatase</fullName>
    </submittedName>
</protein>
<dbReference type="PANTHER" id="PTHR31126">
    <property type="entry name" value="TYROSINE-PROTEIN PHOSPHATASE"/>
    <property type="match status" value="1"/>
</dbReference>
<keyword evidence="4" id="KW-1185">Reference proteome</keyword>
<dbReference type="Pfam" id="PF13350">
    <property type="entry name" value="Y_phosphatase3"/>
    <property type="match status" value="1"/>
</dbReference>
<evidence type="ECO:0000256" key="1">
    <source>
        <dbReference type="ARBA" id="ARBA00009580"/>
    </source>
</evidence>
<evidence type="ECO:0000313" key="4">
    <source>
        <dbReference type="Proteomes" id="UP000505377"/>
    </source>
</evidence>
<feature type="domain" description="Tyrosine specific protein phosphatases" evidence="2">
    <location>
        <begin position="104"/>
        <end position="184"/>
    </location>
</feature>
<dbReference type="InterPro" id="IPR026893">
    <property type="entry name" value="Tyr/Ser_Pase_IphP-type"/>
</dbReference>
<dbReference type="PANTHER" id="PTHR31126:SF1">
    <property type="entry name" value="TYROSINE SPECIFIC PROTEIN PHOSPHATASES DOMAIN-CONTAINING PROTEIN"/>
    <property type="match status" value="1"/>
</dbReference>
<dbReference type="SUPFAM" id="SSF52799">
    <property type="entry name" value="(Phosphotyrosine protein) phosphatases II"/>
    <property type="match status" value="1"/>
</dbReference>
<sequence length="248" mass="26462">MADPGGRHVSPLAGAFNFRDLGGLRAGPLRRVRDGVLFRSDTLQALTDDDVTRLVDRLGVELLVDLRLGAETVTQGRGPMAAAGICYLNAPLPTAPVTDVPPAEQTLHFYRSTLNSPGPVLPTVVRVLAATAGRPTVLHCAAGKDRTGLVTALTLSLVGVDESDIVDDYLASAHNMPRMVERFRGWPFYRDHMAAVAPELYQTHEGTIRGFLDVLDRDWGGAAGWAAARGIPAAVLAELTDGLLEPVP</sequence>
<evidence type="ECO:0000259" key="2">
    <source>
        <dbReference type="PROSITE" id="PS50056"/>
    </source>
</evidence>
<dbReference type="PROSITE" id="PS50056">
    <property type="entry name" value="TYR_PHOSPHATASE_2"/>
    <property type="match status" value="1"/>
</dbReference>
<comment type="similarity">
    <text evidence="1">Belongs to the protein-tyrosine phosphatase family.</text>
</comment>
<dbReference type="RefSeq" id="WP_172164507.1">
    <property type="nucleotide sequence ID" value="NZ_CP053564.1"/>
</dbReference>
<dbReference type="Proteomes" id="UP000505377">
    <property type="component" value="Chromosome"/>
</dbReference>
<proteinExistence type="inferred from homology"/>
<dbReference type="EMBL" id="CP053564">
    <property type="protein sequence ID" value="QJY49225.1"/>
    <property type="molecule type" value="Genomic_DNA"/>
</dbReference>
<organism evidence="3 4">
    <name type="scientific">Pseudonocardia broussonetiae</name>
    <dbReference type="NCBI Taxonomy" id="2736640"/>
    <lineage>
        <taxon>Bacteria</taxon>
        <taxon>Bacillati</taxon>
        <taxon>Actinomycetota</taxon>
        <taxon>Actinomycetes</taxon>
        <taxon>Pseudonocardiales</taxon>
        <taxon>Pseudonocardiaceae</taxon>
        <taxon>Pseudonocardia</taxon>
    </lineage>
</organism>
<name>A0A6M6JP99_9PSEU</name>
<dbReference type="PROSITE" id="PS00383">
    <property type="entry name" value="TYR_PHOSPHATASE_1"/>
    <property type="match status" value="1"/>
</dbReference>
<accession>A0A6M6JP99</accession>
<evidence type="ECO:0000313" key="3">
    <source>
        <dbReference type="EMBL" id="QJY49225.1"/>
    </source>
</evidence>
<dbReference type="Gene3D" id="3.90.190.10">
    <property type="entry name" value="Protein tyrosine phosphatase superfamily"/>
    <property type="match status" value="1"/>
</dbReference>
<dbReference type="AlphaFoldDB" id="A0A6M6JP99"/>
<dbReference type="GO" id="GO:0004721">
    <property type="term" value="F:phosphoprotein phosphatase activity"/>
    <property type="evidence" value="ECO:0007669"/>
    <property type="project" value="InterPro"/>
</dbReference>
<gene>
    <name evidence="3" type="ORF">HOP40_28570</name>
</gene>
<reference evidence="3 4" key="1">
    <citation type="submission" date="2020-05" db="EMBL/GenBank/DDBJ databases">
        <authorList>
            <person name="Mo P."/>
        </authorList>
    </citation>
    <scope>NUCLEOTIDE SEQUENCE [LARGE SCALE GENOMIC DNA]</scope>
    <source>
        <strain evidence="3 4">Gen01</strain>
    </source>
</reference>
<dbReference type="InterPro" id="IPR016130">
    <property type="entry name" value="Tyr_Pase_AS"/>
</dbReference>
<dbReference type="InterPro" id="IPR029021">
    <property type="entry name" value="Prot-tyrosine_phosphatase-like"/>
</dbReference>
<dbReference type="KEGG" id="pbro:HOP40_28570"/>
<dbReference type="InterPro" id="IPR000387">
    <property type="entry name" value="Tyr_Pase_dom"/>
</dbReference>